<keyword evidence="3" id="KW-0809">Transit peptide</keyword>
<evidence type="ECO:0000256" key="4">
    <source>
        <dbReference type="ARBA" id="ARBA00023128"/>
    </source>
</evidence>
<dbReference type="FunFam" id="1.20.58.70:FF:000012">
    <property type="entry name" value="diablo homolog, mitochondrial isoform X1"/>
    <property type="match status" value="1"/>
</dbReference>
<organism evidence="7 8">
    <name type="scientific">Scleropages formosus</name>
    <name type="common">Asian bonytongue</name>
    <name type="synonym">Osteoglossum formosum</name>
    <dbReference type="NCBI Taxonomy" id="113540"/>
    <lineage>
        <taxon>Eukaryota</taxon>
        <taxon>Metazoa</taxon>
        <taxon>Chordata</taxon>
        <taxon>Craniata</taxon>
        <taxon>Vertebrata</taxon>
        <taxon>Euteleostomi</taxon>
        <taxon>Actinopterygii</taxon>
        <taxon>Neopterygii</taxon>
        <taxon>Teleostei</taxon>
        <taxon>Osteoglossocephala</taxon>
        <taxon>Osteoglossomorpha</taxon>
        <taxon>Osteoglossiformes</taxon>
        <taxon>Osteoglossidae</taxon>
        <taxon>Scleropages</taxon>
    </lineage>
</organism>
<proteinExistence type="inferred from homology"/>
<dbReference type="PANTHER" id="PTHR32247:SF4">
    <property type="entry name" value="DIRECT IAP-BINDING PROTEIN WITH LOW PI"/>
    <property type="match status" value="1"/>
</dbReference>
<comment type="similarity">
    <text evidence="6">Belongs to the Smac/DIABLO protein family.</text>
</comment>
<dbReference type="Ensembl" id="ENSSFOT00015063959.1">
    <property type="protein sequence ID" value="ENSSFOP00015064797.1"/>
    <property type="gene ID" value="ENSSFOG00015026407.1"/>
</dbReference>
<evidence type="ECO:0000256" key="1">
    <source>
        <dbReference type="ARBA" id="ARBA00004173"/>
    </source>
</evidence>
<evidence type="ECO:0000256" key="3">
    <source>
        <dbReference type="ARBA" id="ARBA00022946"/>
    </source>
</evidence>
<dbReference type="InterPro" id="IPR015142">
    <property type="entry name" value="Smac_DIABLO"/>
</dbReference>
<keyword evidence="8" id="KW-1185">Reference proteome</keyword>
<dbReference type="Proteomes" id="UP000694397">
    <property type="component" value="Chromosome 10"/>
</dbReference>
<dbReference type="OrthoDB" id="6153032at2759"/>
<keyword evidence="2" id="KW-0053">Apoptosis</keyword>
<dbReference type="GO" id="GO:0051402">
    <property type="term" value="P:neuron apoptotic process"/>
    <property type="evidence" value="ECO:0007669"/>
    <property type="project" value="TreeGrafter"/>
</dbReference>
<sequence length="237" mass="26062">MALSAKGAFSYSFLRNAARALSGCRPAGPRRWLGRLPAVARTDWVSLSSCGGLCAVPLSKVEELSHEALIRRTSSLVTDSANTYLSQTTLALVEALAQYTTAVHALIALQKRYLTSLGKLTAEEEDAIWQVIIAQRVEVSDRLDGCKRFESNWRNAVSLCELAAETAHKAGAHEASVTAQTNLQVAQSQVEEVWQLSLVAERKLVETKAEEIRRIAEFAAAMEKRTEDTPKAYLRED</sequence>
<dbReference type="GO" id="GO:0008631">
    <property type="term" value="P:intrinsic apoptotic signaling pathway in response to oxidative stress"/>
    <property type="evidence" value="ECO:0007669"/>
    <property type="project" value="TreeGrafter"/>
</dbReference>
<comment type="subcellular location">
    <subcellularLocation>
        <location evidence="1">Mitochondrion</location>
    </subcellularLocation>
</comment>
<dbReference type="InterPro" id="IPR009062">
    <property type="entry name" value="Smac/DIABLO-like_sf"/>
</dbReference>
<dbReference type="GeneTree" id="ENSGT00390000007237"/>
<evidence type="ECO:0000256" key="6">
    <source>
        <dbReference type="ARBA" id="ARBA00046319"/>
    </source>
</evidence>
<dbReference type="GO" id="GO:0005739">
    <property type="term" value="C:mitochondrion"/>
    <property type="evidence" value="ECO:0007669"/>
    <property type="project" value="UniProtKB-SubCell"/>
</dbReference>
<dbReference type="PANTHER" id="PTHR32247">
    <property type="entry name" value="DIABLO HOMOLOG, MITOCHONDRIAL"/>
    <property type="match status" value="1"/>
</dbReference>
<gene>
    <name evidence="7" type="primary">diabloa</name>
</gene>
<reference evidence="7" key="2">
    <citation type="submission" date="2025-08" db="UniProtKB">
        <authorList>
            <consortium name="Ensembl"/>
        </authorList>
    </citation>
    <scope>IDENTIFICATION</scope>
</reference>
<evidence type="ECO:0000313" key="8">
    <source>
        <dbReference type="Proteomes" id="UP000694397"/>
    </source>
</evidence>
<reference evidence="7 8" key="1">
    <citation type="submission" date="2019-04" db="EMBL/GenBank/DDBJ databases">
        <authorList>
            <consortium name="Wellcome Sanger Institute Data Sharing"/>
        </authorList>
    </citation>
    <scope>NUCLEOTIDE SEQUENCE [LARGE SCALE GENOMIC DNA]</scope>
</reference>
<dbReference type="AlphaFoldDB" id="A0A8D0CC75"/>
<dbReference type="Pfam" id="PF09057">
    <property type="entry name" value="Smac_DIABLO"/>
    <property type="match status" value="1"/>
</dbReference>
<dbReference type="GO" id="GO:0043065">
    <property type="term" value="P:positive regulation of apoptotic process"/>
    <property type="evidence" value="ECO:0007669"/>
    <property type="project" value="UniProtKB-ARBA"/>
</dbReference>
<dbReference type="Gene3D" id="1.20.58.70">
    <property type="match status" value="1"/>
</dbReference>
<reference evidence="7" key="3">
    <citation type="submission" date="2025-09" db="UniProtKB">
        <authorList>
            <consortium name="Ensembl"/>
        </authorList>
    </citation>
    <scope>IDENTIFICATION</scope>
</reference>
<keyword evidence="4" id="KW-0496">Mitochondrion</keyword>
<name>A0A8D0CC75_SCLFO</name>
<protein>
    <recommendedName>
        <fullName evidence="5">Direct IAP-binding protein with low pI</fullName>
    </recommendedName>
</protein>
<evidence type="ECO:0000313" key="7">
    <source>
        <dbReference type="Ensembl" id="ENSSFOP00015064797.1"/>
    </source>
</evidence>
<evidence type="ECO:0000256" key="5">
    <source>
        <dbReference type="ARBA" id="ARBA00033049"/>
    </source>
</evidence>
<accession>A0A8D0CC75</accession>
<evidence type="ECO:0000256" key="2">
    <source>
        <dbReference type="ARBA" id="ARBA00022703"/>
    </source>
</evidence>
<dbReference type="SUPFAM" id="SSF46984">
    <property type="entry name" value="Smac/diablo"/>
    <property type="match status" value="1"/>
</dbReference>